<organism evidence="3 4">
    <name type="scientific">Aspergillus neoniger (strain CBS 115656)</name>
    <dbReference type="NCBI Taxonomy" id="1448310"/>
    <lineage>
        <taxon>Eukaryota</taxon>
        <taxon>Fungi</taxon>
        <taxon>Dikarya</taxon>
        <taxon>Ascomycota</taxon>
        <taxon>Pezizomycotina</taxon>
        <taxon>Eurotiomycetes</taxon>
        <taxon>Eurotiomycetidae</taxon>
        <taxon>Eurotiales</taxon>
        <taxon>Aspergillaceae</taxon>
        <taxon>Aspergillus</taxon>
        <taxon>Aspergillus subgen. Circumdati</taxon>
    </lineage>
</organism>
<dbReference type="Proteomes" id="UP000247647">
    <property type="component" value="Unassembled WGS sequence"/>
</dbReference>
<dbReference type="RefSeq" id="XP_025483404.1">
    <property type="nucleotide sequence ID" value="XM_025619145.1"/>
</dbReference>
<dbReference type="SUPFAM" id="SSF53474">
    <property type="entry name" value="alpha/beta-Hydrolases"/>
    <property type="match status" value="1"/>
</dbReference>
<evidence type="ECO:0000313" key="3">
    <source>
        <dbReference type="EMBL" id="PYH37926.1"/>
    </source>
</evidence>
<accession>A0A318YTY0</accession>
<dbReference type="Pfam" id="PF12697">
    <property type="entry name" value="Abhydrolase_6"/>
    <property type="match status" value="1"/>
</dbReference>
<evidence type="ECO:0000259" key="2">
    <source>
        <dbReference type="Pfam" id="PF12697"/>
    </source>
</evidence>
<reference evidence="3" key="1">
    <citation type="submission" date="2016-12" db="EMBL/GenBank/DDBJ databases">
        <title>The genomes of Aspergillus section Nigri reveals drivers in fungal speciation.</title>
        <authorList>
            <consortium name="DOE Joint Genome Institute"/>
            <person name="Vesth T.C."/>
            <person name="Nybo J."/>
            <person name="Theobald S."/>
            <person name="Brandl J."/>
            <person name="Frisvad J.C."/>
            <person name="Nielsen K.F."/>
            <person name="Lyhne E.K."/>
            <person name="Kogle M.E."/>
            <person name="Kuo A."/>
            <person name="Riley R."/>
            <person name="Clum A."/>
            <person name="Nolan M."/>
            <person name="Lipzen A."/>
            <person name="Salamov A."/>
            <person name="Henrissat B."/>
            <person name="Wiebenga A."/>
            <person name="De Vries R.P."/>
            <person name="Grigoriev I.V."/>
            <person name="Mortensen U.H."/>
            <person name="Andersen M.R."/>
            <person name="Baker S.E."/>
        </authorList>
    </citation>
    <scope>NUCLEOTIDE SEQUENCE [LARGE SCALE GENOMIC DNA]</scope>
    <source>
        <strain evidence="3">CBS 115656</strain>
    </source>
</reference>
<evidence type="ECO:0000256" key="1">
    <source>
        <dbReference type="SAM" id="Phobius"/>
    </source>
</evidence>
<keyword evidence="1" id="KW-0472">Membrane</keyword>
<proteinExistence type="predicted"/>
<feature type="transmembrane region" description="Helical" evidence="1">
    <location>
        <begin position="382"/>
        <end position="404"/>
    </location>
</feature>
<dbReference type="GeneID" id="37121601"/>
<dbReference type="OrthoDB" id="408373at2759"/>
<keyword evidence="1" id="KW-0812">Transmembrane</keyword>
<dbReference type="AlphaFoldDB" id="A0A318YTY0"/>
<dbReference type="PANTHER" id="PTHR37017">
    <property type="entry name" value="AB HYDROLASE-1 DOMAIN-CONTAINING PROTEIN-RELATED"/>
    <property type="match status" value="1"/>
</dbReference>
<feature type="transmembrane region" description="Helical" evidence="1">
    <location>
        <begin position="341"/>
        <end position="361"/>
    </location>
</feature>
<gene>
    <name evidence="3" type="ORF">BO87DRAFT_301011</name>
</gene>
<sequence length="443" mass="49191">MPTTTSTPLPTLIFIPGAWHLPTCYTKLITHLQTHHPTLNCTTITLPSTTGDPSATFKDDISAARAAITHETLHHGRNVVLIAHSYGGMVANSAIKGFTVPQTPTSGTIIGLILIASGFTLTGFSFMDPFLGRPPPSWRANHTTGFAELVTSPSELFYHDLPEEEARYWVSQLRPQSLKALFEGGEYSYAGWKDVPCWYIGTEEDRGLPVLMQRVGVGIARGMCPPGWRVVYREVEGASHSVFLSRVEVVSGLVWEAVEGFLRRKDLGFEGDGRKGVDSYWESQGVVVPEADVWSVSTWFKYGVPAALGRGVGWGFALVGWVRGIDRAYCLSVCLHDEIQVVDAIILLLSIIISSHVYQLLKRVMYDFTDKIARKYIPSIPTSYYIHISGMIGMYPNLLIISSLNDWDAKNLFEVRTANSYILYTNCIDTRSRGSSFCLRNLK</sequence>
<protein>
    <submittedName>
        <fullName evidence="3">Alpha/beta-hydrolase</fullName>
    </submittedName>
</protein>
<dbReference type="InterPro" id="IPR052897">
    <property type="entry name" value="Sec-Metab_Biosynth_Hydrolase"/>
</dbReference>
<dbReference type="InterPro" id="IPR029058">
    <property type="entry name" value="AB_hydrolase_fold"/>
</dbReference>
<name>A0A318YTY0_ASPNB</name>
<dbReference type="Gene3D" id="3.40.50.1820">
    <property type="entry name" value="alpha/beta hydrolase"/>
    <property type="match status" value="1"/>
</dbReference>
<keyword evidence="4" id="KW-1185">Reference proteome</keyword>
<dbReference type="EMBL" id="KZ821449">
    <property type="protein sequence ID" value="PYH37926.1"/>
    <property type="molecule type" value="Genomic_DNA"/>
</dbReference>
<dbReference type="InterPro" id="IPR000073">
    <property type="entry name" value="AB_hydrolase_1"/>
</dbReference>
<dbReference type="PANTHER" id="PTHR37017:SF3">
    <property type="entry name" value="AB HYDROLASE-1 DOMAIN-CONTAINING PROTEIN"/>
    <property type="match status" value="1"/>
</dbReference>
<dbReference type="GO" id="GO:0016787">
    <property type="term" value="F:hydrolase activity"/>
    <property type="evidence" value="ECO:0007669"/>
    <property type="project" value="UniProtKB-KW"/>
</dbReference>
<evidence type="ECO:0000313" key="4">
    <source>
        <dbReference type="Proteomes" id="UP000247647"/>
    </source>
</evidence>
<keyword evidence="1" id="KW-1133">Transmembrane helix</keyword>
<feature type="domain" description="AB hydrolase-1" evidence="2">
    <location>
        <begin position="12"/>
        <end position="249"/>
    </location>
</feature>